<evidence type="ECO:0000313" key="3">
    <source>
        <dbReference type="Proteomes" id="UP000196368"/>
    </source>
</evidence>
<accession>A0A1Y4DAP1</accession>
<dbReference type="RefSeq" id="WP_087289213.1">
    <property type="nucleotide sequence ID" value="NZ_NFJD01000004.1"/>
</dbReference>
<dbReference type="EMBL" id="NFJD01000004">
    <property type="protein sequence ID" value="OUO56287.1"/>
    <property type="molecule type" value="Genomic_DNA"/>
</dbReference>
<feature type="transmembrane region" description="Helical" evidence="1">
    <location>
        <begin position="31"/>
        <end position="58"/>
    </location>
</feature>
<keyword evidence="1" id="KW-0472">Membrane</keyword>
<comment type="caution">
    <text evidence="2">The sequence shown here is derived from an EMBL/GenBank/DDBJ whole genome shotgun (WGS) entry which is preliminary data.</text>
</comment>
<name>A0A1Y4DAP1_9BACT</name>
<sequence length="117" mass="12778">MTEEKETAPRAKNTDDYKCGLNGEGCLNSRFTLSIIAVILSCFTGFFTIPIALAALILSLRAQDWARDGRMAEAQRVAWWAGFCGWLTVIIALIPIFLIIFFGGTIIAFLTAMLAAA</sequence>
<organism evidence="2 3">
    <name type="scientific">Candidatus Avelusimicrobium gallicola</name>
    <dbReference type="NCBI Taxonomy" id="2562704"/>
    <lineage>
        <taxon>Bacteria</taxon>
        <taxon>Pseudomonadati</taxon>
        <taxon>Elusimicrobiota</taxon>
        <taxon>Elusimicrobia</taxon>
        <taxon>Elusimicrobiales</taxon>
        <taxon>Elusimicrobiaceae</taxon>
        <taxon>Candidatus Avelusimicrobium</taxon>
    </lineage>
</organism>
<gene>
    <name evidence="2" type="ORF">B5F75_06630</name>
</gene>
<evidence type="ECO:0000256" key="1">
    <source>
        <dbReference type="SAM" id="Phobius"/>
    </source>
</evidence>
<evidence type="ECO:0000313" key="2">
    <source>
        <dbReference type="EMBL" id="OUO56287.1"/>
    </source>
</evidence>
<feature type="transmembrane region" description="Helical" evidence="1">
    <location>
        <begin position="79"/>
        <end position="112"/>
    </location>
</feature>
<proteinExistence type="predicted"/>
<keyword evidence="1" id="KW-1133">Transmembrane helix</keyword>
<keyword evidence="1" id="KW-0812">Transmembrane</keyword>
<dbReference type="Proteomes" id="UP000196368">
    <property type="component" value="Unassembled WGS sequence"/>
</dbReference>
<keyword evidence="3" id="KW-1185">Reference proteome</keyword>
<reference evidence="3" key="1">
    <citation type="submission" date="2017-04" db="EMBL/GenBank/DDBJ databases">
        <title>Function of individual gut microbiota members based on whole genome sequencing of pure cultures obtained from chicken caecum.</title>
        <authorList>
            <person name="Medvecky M."/>
            <person name="Cejkova D."/>
            <person name="Polansky O."/>
            <person name="Karasova D."/>
            <person name="Kubasova T."/>
            <person name="Cizek A."/>
            <person name="Rychlik I."/>
        </authorList>
    </citation>
    <scope>NUCLEOTIDE SEQUENCE [LARGE SCALE GENOMIC DNA]</scope>
    <source>
        <strain evidence="3">An273</strain>
    </source>
</reference>
<protein>
    <submittedName>
        <fullName evidence="2">Uncharacterized protein</fullName>
    </submittedName>
</protein>
<dbReference type="AlphaFoldDB" id="A0A1Y4DAP1"/>